<dbReference type="eggNOG" id="COG3344">
    <property type="taxonomic scope" value="Bacteria"/>
</dbReference>
<dbReference type="KEGG" id="xne:XNC1_0122"/>
<keyword evidence="1" id="KW-0695">RNA-directed DNA polymerase</keyword>
<dbReference type="HOGENOM" id="CLU_127648_0_0_6"/>
<gene>
    <name evidence="1" type="ordered locus">XNC1_0122</name>
</gene>
<dbReference type="Proteomes" id="UP000008075">
    <property type="component" value="Chromosome"/>
</dbReference>
<accession>D3VGC0</accession>
<dbReference type="InterPro" id="IPR043502">
    <property type="entry name" value="DNA/RNA_pol_sf"/>
</dbReference>
<dbReference type="SUPFAM" id="SSF56672">
    <property type="entry name" value="DNA/RNA polymerases"/>
    <property type="match status" value="1"/>
</dbReference>
<dbReference type="STRING" id="406817.XNC1_0122"/>
<keyword evidence="2" id="KW-1185">Reference proteome</keyword>
<evidence type="ECO:0000313" key="2">
    <source>
        <dbReference type="Proteomes" id="UP000008075"/>
    </source>
</evidence>
<dbReference type="AlphaFoldDB" id="D3VGC0"/>
<organism evidence="1 2">
    <name type="scientific">Xenorhabdus nematophila (strain ATCC 19061 / DSM 3370 / CCUG 14189 / LMG 1036 / NCIMB 9965 / AN6)</name>
    <dbReference type="NCBI Taxonomy" id="406817"/>
    <lineage>
        <taxon>Bacteria</taxon>
        <taxon>Pseudomonadati</taxon>
        <taxon>Pseudomonadota</taxon>
        <taxon>Gammaproteobacteria</taxon>
        <taxon>Enterobacterales</taxon>
        <taxon>Morganellaceae</taxon>
        <taxon>Xenorhabdus</taxon>
    </lineage>
</organism>
<reference evidence="1 2" key="1">
    <citation type="journal article" date="2011" name="PLoS ONE">
        <title>The entomopathogenic bacterial endosymbionts xenorhabdus and photorhabdus: convergent lifestyles from divergent genomes.</title>
        <authorList>
            <person name="Chaston J.M."/>
            <person name="Suen G."/>
            <person name="Tucker S.L."/>
            <person name="Andersen A.W."/>
            <person name="Bhasin A."/>
            <person name="Bode E."/>
            <person name="Bode H.B."/>
            <person name="Brachmann A.O."/>
            <person name="Cowles C.E."/>
            <person name="Cowles K.N."/>
            <person name="Darby C."/>
            <person name="de Leon L."/>
            <person name="Drace K."/>
            <person name="Du Z."/>
            <person name="Givaudan A."/>
            <person name="Herbert Tran E.E."/>
            <person name="Jewell K.A."/>
            <person name="Knack J.J."/>
            <person name="Krasomil-Osterfeld K.C."/>
            <person name="Kukor R."/>
            <person name="Lanois A."/>
            <person name="Latreille P."/>
            <person name="Leimgruber N.K."/>
            <person name="Lipke C.M."/>
            <person name="Liu R."/>
            <person name="Lu X."/>
            <person name="Martens E.C."/>
            <person name="Marri P.R."/>
            <person name="Medigue C."/>
            <person name="Menard M.L."/>
            <person name="Miller N.M."/>
            <person name="Morales-Soto N."/>
            <person name="Norton S."/>
            <person name="Ogier J.C."/>
            <person name="Orchard S.S."/>
            <person name="Park D."/>
            <person name="Park Y."/>
            <person name="Qurollo B.A."/>
            <person name="Sugar D.R."/>
            <person name="Richards G.R."/>
            <person name="Rouy Z."/>
            <person name="Slominski B."/>
            <person name="Slominski K."/>
            <person name="Snyder H."/>
            <person name="Tjaden B.C."/>
            <person name="van der Hoeven R."/>
            <person name="Welch R.D."/>
            <person name="Wheeler C."/>
            <person name="Xiang B."/>
            <person name="Barbazuk B."/>
            <person name="Gaudriault S."/>
            <person name="Goodner B."/>
            <person name="Slater S.C."/>
            <person name="Forst S."/>
            <person name="Goldman B.S."/>
            <person name="Goodrich-Blair H."/>
        </authorList>
    </citation>
    <scope>NUCLEOTIDE SEQUENCE [LARGE SCALE GENOMIC DNA]</scope>
    <source>
        <strain evidence="2">ATCC 19061 / DSM 3370 / CCUG 14189 / LMG 1036 / NCIMB 9965 / AN6</strain>
    </source>
</reference>
<keyword evidence="1" id="KW-0808">Transferase</keyword>
<evidence type="ECO:0000313" key="1">
    <source>
        <dbReference type="EMBL" id="CBJ88210.1"/>
    </source>
</evidence>
<dbReference type="EMBL" id="FN667742">
    <property type="protein sequence ID" value="CBJ88210.1"/>
    <property type="molecule type" value="Genomic_DNA"/>
</dbReference>
<dbReference type="GO" id="GO:0003964">
    <property type="term" value="F:RNA-directed DNA polymerase activity"/>
    <property type="evidence" value="ECO:0007669"/>
    <property type="project" value="UniProtKB-KW"/>
</dbReference>
<keyword evidence="1" id="KW-0548">Nucleotidyltransferase</keyword>
<name>D3VGC0_XENNA</name>
<protein>
    <submittedName>
        <fullName evidence="1">RNA-directed DNA polymerase (Reverse transcriptase)</fullName>
    </submittedName>
</protein>
<sequence>MTVHSNDGLSWLTKLERIGKKSACDKKQVFNNLGHLLNRDMLKGQFLRLDGNRAVGIDRMTKAAYGEHLDENIHNLIVRIRRGMYRPKAARITQIPKEDGSKRPLAISCIEDKLVQLSPQPDL</sequence>
<proteinExistence type="predicted"/>